<reference evidence="8" key="1">
    <citation type="submission" date="2019-09" db="EMBL/GenBank/DDBJ databases">
        <title>Mumia zhuanghuii sp. nov. isolated from the intestinal contents of plateau pika (Ochotona curzoniae) in the Qinghai-Tibet plateau of China.</title>
        <authorList>
            <person name="Tian Z."/>
        </authorList>
    </citation>
    <scope>NUCLEOTIDE SEQUENCE [LARGE SCALE GENOMIC DNA]</scope>
    <source>
        <strain evidence="8">L-033</strain>
    </source>
</reference>
<dbReference type="PRINTS" id="PR00455">
    <property type="entry name" value="HTHTETR"/>
</dbReference>
<dbReference type="PANTHER" id="PTHR30055:SF234">
    <property type="entry name" value="HTH-TYPE TRANSCRIPTIONAL REGULATOR BETI"/>
    <property type="match status" value="1"/>
</dbReference>
<dbReference type="GO" id="GO:0003700">
    <property type="term" value="F:DNA-binding transcription factor activity"/>
    <property type="evidence" value="ECO:0007669"/>
    <property type="project" value="TreeGrafter"/>
</dbReference>
<dbReference type="PANTHER" id="PTHR30055">
    <property type="entry name" value="HTH-TYPE TRANSCRIPTIONAL REGULATOR RUTR"/>
    <property type="match status" value="1"/>
</dbReference>
<keyword evidence="2 4" id="KW-0238">DNA-binding</keyword>
<evidence type="ECO:0000313" key="7">
    <source>
        <dbReference type="EMBL" id="KAA9133795.1"/>
    </source>
</evidence>
<keyword evidence="8" id="KW-1185">Reference proteome</keyword>
<dbReference type="PROSITE" id="PS50977">
    <property type="entry name" value="HTH_TETR_2"/>
    <property type="match status" value="1"/>
</dbReference>
<feature type="DNA-binding region" description="H-T-H motif" evidence="4">
    <location>
        <begin position="120"/>
        <end position="139"/>
    </location>
</feature>
<dbReference type="GO" id="GO:0000976">
    <property type="term" value="F:transcription cis-regulatory region binding"/>
    <property type="evidence" value="ECO:0007669"/>
    <property type="project" value="TreeGrafter"/>
</dbReference>
<comment type="caution">
    <text evidence="7">The sequence shown here is derived from an EMBL/GenBank/DDBJ whole genome shotgun (WGS) entry which is preliminary data.</text>
</comment>
<evidence type="ECO:0000256" key="5">
    <source>
        <dbReference type="SAM" id="MobiDB-lite"/>
    </source>
</evidence>
<feature type="compositionally biased region" description="Basic residues" evidence="5">
    <location>
        <begin position="13"/>
        <end position="25"/>
    </location>
</feature>
<evidence type="ECO:0000256" key="3">
    <source>
        <dbReference type="ARBA" id="ARBA00023163"/>
    </source>
</evidence>
<dbReference type="AlphaFoldDB" id="A0A5N0TFF2"/>
<dbReference type="Proteomes" id="UP000326838">
    <property type="component" value="Unassembled WGS sequence"/>
</dbReference>
<dbReference type="InterPro" id="IPR050109">
    <property type="entry name" value="HTH-type_TetR-like_transc_reg"/>
</dbReference>
<dbReference type="InterPro" id="IPR009057">
    <property type="entry name" value="Homeodomain-like_sf"/>
</dbReference>
<keyword evidence="1" id="KW-0805">Transcription regulation</keyword>
<name>A0A5N0TFF2_9MICO</name>
<dbReference type="InterPro" id="IPR001647">
    <property type="entry name" value="HTH_TetR"/>
</dbReference>
<evidence type="ECO:0000313" key="8">
    <source>
        <dbReference type="Proteomes" id="UP000326838"/>
    </source>
</evidence>
<accession>A0A5N0TFF2</accession>
<organism evidence="7 8">
    <name type="scientific">Microbacterium caowuchunii</name>
    <dbReference type="NCBI Taxonomy" id="2614638"/>
    <lineage>
        <taxon>Bacteria</taxon>
        <taxon>Bacillati</taxon>
        <taxon>Actinomycetota</taxon>
        <taxon>Actinomycetes</taxon>
        <taxon>Micrococcales</taxon>
        <taxon>Microbacteriaceae</taxon>
        <taxon>Microbacterium</taxon>
    </lineage>
</organism>
<feature type="domain" description="HTH tetR-type" evidence="6">
    <location>
        <begin position="97"/>
        <end position="157"/>
    </location>
</feature>
<evidence type="ECO:0000259" key="6">
    <source>
        <dbReference type="PROSITE" id="PS50977"/>
    </source>
</evidence>
<proteinExistence type="predicted"/>
<feature type="region of interest" description="Disordered" evidence="5">
    <location>
        <begin position="78"/>
        <end position="97"/>
    </location>
</feature>
<keyword evidence="3" id="KW-0804">Transcription</keyword>
<protein>
    <submittedName>
        <fullName evidence="7">TetR/AcrR family transcriptional regulator</fullName>
    </submittedName>
</protein>
<evidence type="ECO:0000256" key="4">
    <source>
        <dbReference type="PROSITE-ProRule" id="PRU00335"/>
    </source>
</evidence>
<feature type="region of interest" description="Disordered" evidence="5">
    <location>
        <begin position="1"/>
        <end position="42"/>
    </location>
</feature>
<dbReference type="SUPFAM" id="SSF46689">
    <property type="entry name" value="Homeodomain-like"/>
    <property type="match status" value="1"/>
</dbReference>
<gene>
    <name evidence="7" type="ORF">F6B40_08580</name>
</gene>
<feature type="compositionally biased region" description="Basic and acidic residues" evidence="5">
    <location>
        <begin position="27"/>
        <end position="38"/>
    </location>
</feature>
<evidence type="ECO:0000256" key="1">
    <source>
        <dbReference type="ARBA" id="ARBA00023015"/>
    </source>
</evidence>
<dbReference type="Gene3D" id="1.10.357.10">
    <property type="entry name" value="Tetracycline Repressor, domain 2"/>
    <property type="match status" value="1"/>
</dbReference>
<dbReference type="EMBL" id="VYUY01000009">
    <property type="protein sequence ID" value="KAA9133795.1"/>
    <property type="molecule type" value="Genomic_DNA"/>
</dbReference>
<sequence length="295" mass="32188">MPFMNSPAPPPARARRSTQPRRTRQGCRYDQRPSEYRSVDTGASGAAMSLVDTDAYRIQMCILISVSDRTLGVGWEPRRGASMTEAPVGTSSPRSRENTRARLMAAASEVFAESGLDGASVEAISERAGFTRGAFYSNFATKEELFAGMMQRVSEQKLERVSSRIRELEDEGAAQASPADIVMRVLDLEGEDRAGIVLMSEIRTNAMRDRRLASAYLEWQEAMVGRVTGIIADLATRYGLRLRLPAADAARMLIQNWDSAAVHAVIADLDADATLRLVAERTAMLASAIADGPID</sequence>
<evidence type="ECO:0000256" key="2">
    <source>
        <dbReference type="ARBA" id="ARBA00023125"/>
    </source>
</evidence>
<dbReference type="Pfam" id="PF00440">
    <property type="entry name" value="TetR_N"/>
    <property type="match status" value="1"/>
</dbReference>